<dbReference type="GO" id="GO:0005509">
    <property type="term" value="F:calcium ion binding"/>
    <property type="evidence" value="ECO:0007669"/>
    <property type="project" value="InterPro"/>
</dbReference>
<organism evidence="5 6">
    <name type="scientific">Cavenderia fasciculata</name>
    <name type="common">Slime mold</name>
    <name type="synonym">Dictyostelium fasciculatum</name>
    <dbReference type="NCBI Taxonomy" id="261658"/>
    <lineage>
        <taxon>Eukaryota</taxon>
        <taxon>Amoebozoa</taxon>
        <taxon>Evosea</taxon>
        <taxon>Eumycetozoa</taxon>
        <taxon>Dictyostelia</taxon>
        <taxon>Acytosteliales</taxon>
        <taxon>Cavenderiaceae</taxon>
        <taxon>Cavenderia</taxon>
    </lineage>
</organism>
<dbReference type="SUPFAM" id="SSF47473">
    <property type="entry name" value="EF-hand"/>
    <property type="match status" value="1"/>
</dbReference>
<dbReference type="InterPro" id="IPR011992">
    <property type="entry name" value="EF-hand-dom_pair"/>
</dbReference>
<dbReference type="InterPro" id="IPR004182">
    <property type="entry name" value="GRAM"/>
</dbReference>
<gene>
    <name evidence="5" type="ORF">DFA_03408</name>
</gene>
<feature type="region of interest" description="Disordered" evidence="2">
    <location>
        <begin position="93"/>
        <end position="123"/>
    </location>
</feature>
<dbReference type="AlphaFoldDB" id="F4PHH6"/>
<dbReference type="KEGG" id="dfa:DFA_03408"/>
<protein>
    <recommendedName>
        <fullName evidence="7">RabGAP/TBC domain-containing protein</fullName>
    </recommendedName>
</protein>
<dbReference type="EMBL" id="GL883006">
    <property type="protein sequence ID" value="EGG25160.1"/>
    <property type="molecule type" value="Genomic_DNA"/>
</dbReference>
<dbReference type="InterPro" id="IPR002048">
    <property type="entry name" value="EF_hand_dom"/>
</dbReference>
<dbReference type="InterPro" id="IPR035969">
    <property type="entry name" value="Rab-GAP_TBC_sf"/>
</dbReference>
<dbReference type="InterPro" id="IPR050302">
    <property type="entry name" value="Rab_GAP_TBC_domain"/>
</dbReference>
<dbReference type="PROSITE" id="PS50086">
    <property type="entry name" value="TBC_RABGAP"/>
    <property type="match status" value="1"/>
</dbReference>
<dbReference type="InterPro" id="IPR011993">
    <property type="entry name" value="PH-like_dom_sf"/>
</dbReference>
<name>F4PHH6_CACFS</name>
<feature type="compositionally biased region" description="Low complexity" evidence="2">
    <location>
        <begin position="102"/>
        <end position="123"/>
    </location>
</feature>
<evidence type="ECO:0000256" key="2">
    <source>
        <dbReference type="SAM" id="MobiDB-lite"/>
    </source>
</evidence>
<dbReference type="Pfam" id="PF02893">
    <property type="entry name" value="GRAM"/>
    <property type="match status" value="1"/>
</dbReference>
<feature type="domain" description="EF-hand" evidence="4">
    <location>
        <begin position="1089"/>
        <end position="1116"/>
    </location>
</feature>
<dbReference type="STRING" id="1054147.F4PHH6"/>
<accession>F4PHH6</accession>
<dbReference type="InterPro" id="IPR000195">
    <property type="entry name" value="Rab-GAP-TBC_dom"/>
</dbReference>
<dbReference type="OrthoDB" id="17687at2759"/>
<dbReference type="PROSITE" id="PS50222">
    <property type="entry name" value="EF_HAND_2"/>
    <property type="match status" value="1"/>
</dbReference>
<evidence type="ECO:0000256" key="1">
    <source>
        <dbReference type="ARBA" id="ARBA00022468"/>
    </source>
</evidence>
<keyword evidence="6" id="KW-1185">Reference proteome</keyword>
<dbReference type="SUPFAM" id="SSF47923">
    <property type="entry name" value="Ypt/Rab-GAP domain of gyp1p"/>
    <property type="match status" value="2"/>
</dbReference>
<evidence type="ECO:0000259" key="4">
    <source>
        <dbReference type="PROSITE" id="PS50222"/>
    </source>
</evidence>
<evidence type="ECO:0000313" key="5">
    <source>
        <dbReference type="EMBL" id="EGG25160.1"/>
    </source>
</evidence>
<dbReference type="Gene3D" id="1.10.238.10">
    <property type="entry name" value="EF-hand"/>
    <property type="match status" value="1"/>
</dbReference>
<dbReference type="OMA" id="FFKVDET"/>
<dbReference type="PANTHER" id="PTHR47219">
    <property type="entry name" value="RAB GTPASE-ACTIVATING PROTEIN 1-LIKE"/>
    <property type="match status" value="1"/>
</dbReference>
<dbReference type="Gene3D" id="1.10.472.80">
    <property type="entry name" value="Ypt/Rab-GAP domain of gyp1p, domain 3"/>
    <property type="match status" value="1"/>
</dbReference>
<evidence type="ECO:0008006" key="7">
    <source>
        <dbReference type="Google" id="ProtNLM"/>
    </source>
</evidence>
<dbReference type="GO" id="GO:0031267">
    <property type="term" value="F:small GTPase binding"/>
    <property type="evidence" value="ECO:0007669"/>
    <property type="project" value="TreeGrafter"/>
</dbReference>
<dbReference type="FunFam" id="1.10.8.270:FF:000002">
    <property type="entry name" value="TBC1 domain family member 9B"/>
    <property type="match status" value="1"/>
</dbReference>
<dbReference type="PANTHER" id="PTHR47219:SF20">
    <property type="entry name" value="TBC1 DOMAIN FAMILY MEMBER 2B"/>
    <property type="match status" value="1"/>
</dbReference>
<dbReference type="SMART" id="SM00568">
    <property type="entry name" value="GRAM"/>
    <property type="match status" value="1"/>
</dbReference>
<dbReference type="Gene3D" id="2.30.29.30">
    <property type="entry name" value="Pleckstrin-homology domain (PH domain)/Phosphotyrosine-binding domain (PTB)"/>
    <property type="match status" value="2"/>
</dbReference>
<evidence type="ECO:0000259" key="3">
    <source>
        <dbReference type="PROSITE" id="PS50086"/>
    </source>
</evidence>
<feature type="compositionally biased region" description="Low complexity" evidence="2">
    <location>
        <begin position="518"/>
        <end position="529"/>
    </location>
</feature>
<keyword evidence="1" id="KW-0343">GTPase activation</keyword>
<sequence>MGWIKPKSITFKKAWAVLEEDEYFALLKKCITPSLIIQDFVSMIPQGVGSSQEILSNPNLDRGNTYNMNGNSNLDYLNSYYSDEYINTIVTTVNSTPPPPASSSSLKQSQGLQQPPSSSSSNLNQQEYKIALKNKAYQCIGISNDLVEIQSMWQWIKDNIIPSVQKMNNNSNEIFEFLSLKFTCLGIHDENNKEQEREREQKDKDFKKKERAFKKRFNFNTNESLVTQYSCSLMDKIQRHGCIRIIPTKIKIMFNEILELKKCTHSNSFRFLSSITDTIKIQTEAKEYIFHTFFKIDETFQILDQIRKLAMNRMIVNADKQHMIQTATTTVVSNSSNNKQMGMPTIPIPISSQFNSLKASGGYFQAPIGVGAAQSIDGGIHNIASSSWQPSPYISLSPPGEPYGSLSSSLGAAASSSYTTPFTGGGGGGSHITTGGNNSCYYSSSPLATAPPSLSASTTNYWDSPTSVNPSFGSQTPLSSSSSAIHSPSTNTLLSQSFGGMSFGKTPTGIHLYRHHQQSQQQQQQQHNSHQQHRHSHQTIVNVKEILKEQIKNQDFQSLFNLPSQEFLIEEFQSTLLLYHGRTKQEVPGKLYISTNFVCFGSTDLNFIIPIQEISFLTTDDSNKRIIKITVQNIQKFYLLTNQVENTYDLLRHLWLETGSTSTGSTIGSSLSIFNSEYQRVGLCESMFKDLKYFSSDFEKIQREQTHIWNQYFEVNGDGIAMINRNDLKMMIRGTIPDDYRRTLWLLTSGAIYKSYCQHPNYYTQLLDLHATETPSTFKNDIEKDLKRSFPEHPYYQTEQGIDSLRNILIAYSLRNQSIGYCQSMNIIGAILLLYMNEEEAFWVLSAICEDYVEDYYHQTGMVGSIADGKTFEHLVEIYLPELDQHIKKLNCSLSMIILPWLLCLFIGHVQMEASLRILDCFFYEGSNFLLQAALSCCKSKENQLLACKSEEEVMKVFKTKNYNVDLIFNCVLETFDDIQQDKIEQIRSSNKFMAIKNVQITTKKSKIRDWSERYKNLTRNDLEIIYDLFQSYVSLSTSKLGIGRNKFMEICKDVLPGAWKNQVELHHRLFKLLDDDMDDFIIGDEFFVFDMYDIDHDEQINYQEFKLFLDSLLSLLKPNHIPNQSHPSFEIDTFVTHILSLEDEQLLSIEQITSFVDEMKNFFGIENLVHQYQIGNTHHQSNNTTPILYNLSTTTQLNPLSLYGLLAFKINN</sequence>
<dbReference type="GeneID" id="14876756"/>
<dbReference type="Gene3D" id="1.10.8.270">
    <property type="entry name" value="putative rabgap domain of human tbc1 domain family member 14 like domains"/>
    <property type="match status" value="1"/>
</dbReference>
<dbReference type="Proteomes" id="UP000007797">
    <property type="component" value="Unassembled WGS sequence"/>
</dbReference>
<proteinExistence type="predicted"/>
<dbReference type="GO" id="GO:0005096">
    <property type="term" value="F:GTPase activator activity"/>
    <property type="evidence" value="ECO:0007669"/>
    <property type="project" value="UniProtKB-KW"/>
</dbReference>
<dbReference type="SMART" id="SM00164">
    <property type="entry name" value="TBC"/>
    <property type="match status" value="1"/>
</dbReference>
<dbReference type="Pfam" id="PF00566">
    <property type="entry name" value="RabGAP-TBC"/>
    <property type="match status" value="1"/>
</dbReference>
<reference evidence="6" key="1">
    <citation type="journal article" date="2011" name="Genome Res.">
        <title>Phylogeny-wide analysis of social amoeba genomes highlights ancient origins for complex intercellular communication.</title>
        <authorList>
            <person name="Heidel A.J."/>
            <person name="Lawal H.M."/>
            <person name="Felder M."/>
            <person name="Schilde C."/>
            <person name="Helps N.R."/>
            <person name="Tunggal B."/>
            <person name="Rivero F."/>
            <person name="John U."/>
            <person name="Schleicher M."/>
            <person name="Eichinger L."/>
            <person name="Platzer M."/>
            <person name="Noegel A.A."/>
            <person name="Schaap P."/>
            <person name="Gloeckner G."/>
        </authorList>
    </citation>
    <scope>NUCLEOTIDE SEQUENCE [LARGE SCALE GENOMIC DNA]</scope>
    <source>
        <strain evidence="6">SH3</strain>
    </source>
</reference>
<feature type="domain" description="Rab-GAP TBC" evidence="3">
    <location>
        <begin position="735"/>
        <end position="926"/>
    </location>
</feature>
<dbReference type="RefSeq" id="XP_004363011.1">
    <property type="nucleotide sequence ID" value="XM_004362954.1"/>
</dbReference>
<feature type="region of interest" description="Disordered" evidence="2">
    <location>
        <begin position="514"/>
        <end position="537"/>
    </location>
</feature>
<evidence type="ECO:0000313" key="6">
    <source>
        <dbReference type="Proteomes" id="UP000007797"/>
    </source>
</evidence>